<dbReference type="EMBL" id="BK015875">
    <property type="protein sequence ID" value="DAD71053.1"/>
    <property type="molecule type" value="Genomic_DNA"/>
</dbReference>
<proteinExistence type="predicted"/>
<organism evidence="1">
    <name type="scientific">Siphoviridae sp. ct5d86</name>
    <dbReference type="NCBI Taxonomy" id="2827561"/>
    <lineage>
        <taxon>Viruses</taxon>
        <taxon>Duplodnaviria</taxon>
        <taxon>Heunggongvirae</taxon>
        <taxon>Uroviricota</taxon>
        <taxon>Caudoviricetes</taxon>
    </lineage>
</organism>
<sequence length="148" mass="17630">MDSDLVKPLSNYKENGDSIPHFSYKDTFCSKFPYYLAIGMTEEQYWDKDCMLAKYYREADELRKERMNQELWLQGMYYYDAMSRLSPILKAFAKAGTKAVPYVEEPYPITKKSAKENEEKKEKAMSDKGLRYMQDYMLQANKQLEERK</sequence>
<protein>
    <submittedName>
        <fullName evidence="1">Uncharacterized protein</fullName>
    </submittedName>
</protein>
<accession>A0A8S5LLV5</accession>
<evidence type="ECO:0000313" key="1">
    <source>
        <dbReference type="EMBL" id="DAD71053.1"/>
    </source>
</evidence>
<name>A0A8S5LLV5_9CAUD</name>
<reference evidence="1" key="1">
    <citation type="journal article" date="2021" name="Proc. Natl. Acad. Sci. U.S.A.">
        <title>A Catalog of Tens of Thousands of Viruses from Human Metagenomes Reveals Hidden Associations with Chronic Diseases.</title>
        <authorList>
            <person name="Tisza M.J."/>
            <person name="Buck C.B."/>
        </authorList>
    </citation>
    <scope>NUCLEOTIDE SEQUENCE</scope>
    <source>
        <strain evidence="1">Ct5d86</strain>
    </source>
</reference>